<sequence length="422" mass="44465">MPYVLGIDLGHTRTRAAVCRYGDGTWTAPEVAPLDGGRRWVDSAVHIASDGAVLAGHAVARQQGPPERTVRGLPHRVGDPVPVVVGSQAYPGETLAAALAGWVSDQLATSFGEPARQIVLTHPAGWGPHRRRVLHDALEAARLPGALVLPAPVAVAEWHAAAEQVDVDSVLAVCRLGGERVESSVLRRGNAGFDLLARATSPDPNAGTVIDDLLVEHVLDGLDDPPSDPRLRARLRHGCLRAKELLAEQREAVIPVPAAGDIPISRRELDHIAAPVLRGAADQLARLAACVPADDLSAVVLAGGTARMRQAATLTEAALRRNGHDCPVRVGEDPAHAVCQGAALIARRRLAPDPEPASVAASHPAIPRQPVSGGEHEPDEIELGSPPPRPPVEITPLEPPPRRSSVLLRRGARGANRDGDDR</sequence>
<evidence type="ECO:0000256" key="1">
    <source>
        <dbReference type="ARBA" id="ARBA00022741"/>
    </source>
</evidence>
<comment type="caution">
    <text evidence="5">The sequence shown here is derived from an EMBL/GenBank/DDBJ whole genome shotgun (WGS) entry which is preliminary data.</text>
</comment>
<evidence type="ECO:0000313" key="6">
    <source>
        <dbReference type="Proteomes" id="UP001596337"/>
    </source>
</evidence>
<dbReference type="Gene3D" id="3.30.420.40">
    <property type="match status" value="2"/>
</dbReference>
<organism evidence="5 6">
    <name type="scientific">Haloechinothrix salitolerans</name>
    <dbReference type="NCBI Taxonomy" id="926830"/>
    <lineage>
        <taxon>Bacteria</taxon>
        <taxon>Bacillati</taxon>
        <taxon>Actinomycetota</taxon>
        <taxon>Actinomycetes</taxon>
        <taxon>Pseudonocardiales</taxon>
        <taxon>Pseudonocardiaceae</taxon>
        <taxon>Haloechinothrix</taxon>
    </lineage>
</organism>
<evidence type="ECO:0000256" key="4">
    <source>
        <dbReference type="SAM" id="MobiDB-lite"/>
    </source>
</evidence>
<reference evidence="6" key="1">
    <citation type="journal article" date="2019" name="Int. J. Syst. Evol. Microbiol.">
        <title>The Global Catalogue of Microorganisms (GCM) 10K type strain sequencing project: providing services to taxonomists for standard genome sequencing and annotation.</title>
        <authorList>
            <consortium name="The Broad Institute Genomics Platform"/>
            <consortium name="The Broad Institute Genome Sequencing Center for Infectious Disease"/>
            <person name="Wu L."/>
            <person name="Ma J."/>
        </authorList>
    </citation>
    <scope>NUCLEOTIDE SEQUENCE [LARGE SCALE GENOMIC DNA]</scope>
    <source>
        <strain evidence="6">KCTC 32255</strain>
    </source>
</reference>
<feature type="compositionally biased region" description="Pro residues" evidence="4">
    <location>
        <begin position="385"/>
        <end position="399"/>
    </location>
</feature>
<dbReference type="InterPro" id="IPR043129">
    <property type="entry name" value="ATPase_NBD"/>
</dbReference>
<dbReference type="RefSeq" id="WP_345407472.1">
    <property type="nucleotide sequence ID" value="NZ_BAABLA010000123.1"/>
</dbReference>
<keyword evidence="2" id="KW-0067">ATP-binding</keyword>
<gene>
    <name evidence="5" type="ORF">ACFQGD_03730</name>
</gene>
<dbReference type="SUPFAM" id="SSF53067">
    <property type="entry name" value="Actin-like ATPase domain"/>
    <property type="match status" value="2"/>
</dbReference>
<dbReference type="PANTHER" id="PTHR42749">
    <property type="entry name" value="CELL SHAPE-DETERMINING PROTEIN MREB"/>
    <property type="match status" value="1"/>
</dbReference>
<name>A0ABW2BT96_9PSEU</name>
<dbReference type="InterPro" id="IPR013126">
    <property type="entry name" value="Hsp_70_fam"/>
</dbReference>
<dbReference type="Proteomes" id="UP001596337">
    <property type="component" value="Unassembled WGS sequence"/>
</dbReference>
<keyword evidence="1" id="KW-0547">Nucleotide-binding</keyword>
<evidence type="ECO:0000256" key="3">
    <source>
        <dbReference type="ARBA" id="ARBA00023186"/>
    </source>
</evidence>
<dbReference type="EMBL" id="JBHSXX010000001">
    <property type="protein sequence ID" value="MFC6866247.1"/>
    <property type="molecule type" value="Genomic_DNA"/>
</dbReference>
<dbReference type="Gene3D" id="3.90.640.10">
    <property type="entry name" value="Actin, Chain A, domain 4"/>
    <property type="match status" value="1"/>
</dbReference>
<evidence type="ECO:0000256" key="2">
    <source>
        <dbReference type="ARBA" id="ARBA00022840"/>
    </source>
</evidence>
<dbReference type="Pfam" id="PF00012">
    <property type="entry name" value="HSP70"/>
    <property type="match status" value="1"/>
</dbReference>
<keyword evidence="3" id="KW-0143">Chaperone</keyword>
<feature type="region of interest" description="Disordered" evidence="4">
    <location>
        <begin position="353"/>
        <end position="422"/>
    </location>
</feature>
<dbReference type="CDD" id="cd10170">
    <property type="entry name" value="ASKHA_NBD_HSP70"/>
    <property type="match status" value="1"/>
</dbReference>
<accession>A0ABW2BT96</accession>
<dbReference type="PANTHER" id="PTHR42749:SF1">
    <property type="entry name" value="CELL SHAPE-DETERMINING PROTEIN MREB"/>
    <property type="match status" value="1"/>
</dbReference>
<protein>
    <submittedName>
        <fullName evidence="5">Hsp70 family protein</fullName>
    </submittedName>
</protein>
<proteinExistence type="predicted"/>
<evidence type="ECO:0000313" key="5">
    <source>
        <dbReference type="EMBL" id="MFC6866247.1"/>
    </source>
</evidence>
<keyword evidence="6" id="KW-1185">Reference proteome</keyword>